<evidence type="ECO:0000313" key="3">
    <source>
        <dbReference type="EMBL" id="VDP68787.1"/>
    </source>
</evidence>
<dbReference type="PANTHER" id="PTHR46070">
    <property type="entry name" value="PINSTRIPE, ISOFORM A"/>
    <property type="match status" value="1"/>
</dbReference>
<dbReference type="STRING" id="6186.A0A183KW92"/>
<keyword evidence="4" id="KW-1185">Reference proteome</keyword>
<proteinExistence type="predicted"/>
<dbReference type="GO" id="GO:0005085">
    <property type="term" value="F:guanyl-nucleotide exchange factor activity"/>
    <property type="evidence" value="ECO:0007669"/>
    <property type="project" value="InterPro"/>
</dbReference>
<dbReference type="AlphaFoldDB" id="A0A183KW92"/>
<name>A0A183KW92_9TREM</name>
<evidence type="ECO:0000256" key="1">
    <source>
        <dbReference type="SAM" id="MobiDB-lite"/>
    </source>
</evidence>
<sequence length="396" mass="44833">MIFQDYENYLILDRNGQKPDNGNISCGLHGFDKVGFLSDQPETHLPFLSAFLETQMFASFLDSRIKWHNLSHNKIMHNSNSPPMHLTVFHLLLSRSRHERKTIFRSNNSNNNNNNNTLMNTTLLSENINNDVMFDYNQQLQYNSNFPDFNSKPIFENVNCQINNNNHLPDLLYDIKTEPSITTNNKPPTHNQVSSKSVHSSECVLPSSSSPSFSVVSEQQFGQFPTLNNHMLRSYASSAAETMMSPSHKHFLSNPFGNNSSQQSKYKTSRHIISHSANIEAASTLASQCLISSNPIGCMSTPTKRIVPLSSIINTMNTDALNNLNKSDNVDSNISNGNNTKSVNRCFVHTHHQFADLQRNGMAQANWDFVDALLEECKHRVITTTMSFYVLSLFQY</sequence>
<dbReference type="EMBL" id="UZAK01042330">
    <property type="protein sequence ID" value="VDP68787.1"/>
    <property type="molecule type" value="Genomic_DNA"/>
</dbReference>
<dbReference type="Proteomes" id="UP000279833">
    <property type="component" value="Unassembled WGS sequence"/>
</dbReference>
<reference evidence="3 4" key="2">
    <citation type="submission" date="2018-11" db="EMBL/GenBank/DDBJ databases">
        <authorList>
            <consortium name="Pathogen Informatics"/>
        </authorList>
    </citation>
    <scope>NUCLEOTIDE SEQUENCE [LARGE SCALE GENOMIC DNA]</scope>
    <source>
        <strain evidence="3">Dakar</strain>
        <strain evidence="4">Dakar, Senegal</strain>
    </source>
</reference>
<dbReference type="GO" id="GO:0031267">
    <property type="term" value="F:small GTPase binding"/>
    <property type="evidence" value="ECO:0007669"/>
    <property type="project" value="InterPro"/>
</dbReference>
<dbReference type="InterPro" id="IPR047278">
    <property type="entry name" value="DEN5A/B"/>
</dbReference>
<evidence type="ECO:0000313" key="4">
    <source>
        <dbReference type="Proteomes" id="UP000279833"/>
    </source>
</evidence>
<gene>
    <name evidence="3" type="ORF">SCUD_LOCUS19336</name>
</gene>
<dbReference type="WBParaSite" id="SCUD_0001933901-mRNA-1">
    <property type="protein sequence ID" value="SCUD_0001933901-mRNA-1"/>
    <property type="gene ID" value="SCUD_0001933901"/>
</dbReference>
<accession>A0A183KW92</accession>
<feature type="domain" description="dDENN" evidence="2">
    <location>
        <begin position="31"/>
        <end position="66"/>
    </location>
</feature>
<feature type="region of interest" description="Disordered" evidence="1">
    <location>
        <begin position="182"/>
        <end position="213"/>
    </location>
</feature>
<evidence type="ECO:0000313" key="5">
    <source>
        <dbReference type="WBParaSite" id="SCUD_0001933901-mRNA-1"/>
    </source>
</evidence>
<protein>
    <submittedName>
        <fullName evidence="5">DDENN domain-containing protein</fullName>
    </submittedName>
</protein>
<dbReference type="Pfam" id="PF03455">
    <property type="entry name" value="dDENN"/>
    <property type="match status" value="1"/>
</dbReference>
<organism evidence="5">
    <name type="scientific">Schistosoma curassoni</name>
    <dbReference type="NCBI Taxonomy" id="6186"/>
    <lineage>
        <taxon>Eukaryota</taxon>
        <taxon>Metazoa</taxon>
        <taxon>Spiralia</taxon>
        <taxon>Lophotrochozoa</taxon>
        <taxon>Platyhelminthes</taxon>
        <taxon>Trematoda</taxon>
        <taxon>Digenea</taxon>
        <taxon>Strigeidida</taxon>
        <taxon>Schistosomatoidea</taxon>
        <taxon>Schistosomatidae</taxon>
        <taxon>Schistosoma</taxon>
    </lineage>
</organism>
<dbReference type="InterPro" id="IPR005112">
    <property type="entry name" value="dDENN_dom"/>
</dbReference>
<feature type="compositionally biased region" description="Low complexity" evidence="1">
    <location>
        <begin position="197"/>
        <end position="213"/>
    </location>
</feature>
<reference evidence="5" key="1">
    <citation type="submission" date="2016-06" db="UniProtKB">
        <authorList>
            <consortium name="WormBaseParasite"/>
        </authorList>
    </citation>
    <scope>IDENTIFICATION</scope>
</reference>
<dbReference type="PANTHER" id="PTHR46070:SF1">
    <property type="entry name" value="PINSTRIPE, ISOFORM A"/>
    <property type="match status" value="1"/>
</dbReference>
<evidence type="ECO:0000259" key="2">
    <source>
        <dbReference type="Pfam" id="PF03455"/>
    </source>
</evidence>
<feature type="compositionally biased region" description="Polar residues" evidence="1">
    <location>
        <begin position="182"/>
        <end position="196"/>
    </location>
</feature>